<feature type="region of interest" description="Disordered" evidence="1">
    <location>
        <begin position="1"/>
        <end position="91"/>
    </location>
</feature>
<dbReference type="Proteomes" id="UP000740926">
    <property type="component" value="Unassembled WGS sequence"/>
</dbReference>
<evidence type="ECO:0000313" key="3">
    <source>
        <dbReference type="Proteomes" id="UP000740926"/>
    </source>
</evidence>
<feature type="compositionally biased region" description="Low complexity" evidence="1">
    <location>
        <begin position="52"/>
        <end position="69"/>
    </location>
</feature>
<dbReference type="EMBL" id="JAANIU010015415">
    <property type="protein sequence ID" value="KAG1529366.1"/>
    <property type="molecule type" value="Genomic_DNA"/>
</dbReference>
<evidence type="ECO:0000256" key="1">
    <source>
        <dbReference type="SAM" id="MobiDB-lite"/>
    </source>
</evidence>
<organism evidence="2 3">
    <name type="scientific">Rhizopus delemar</name>
    <dbReference type="NCBI Taxonomy" id="936053"/>
    <lineage>
        <taxon>Eukaryota</taxon>
        <taxon>Fungi</taxon>
        <taxon>Fungi incertae sedis</taxon>
        <taxon>Mucoromycota</taxon>
        <taxon>Mucoromycotina</taxon>
        <taxon>Mucoromycetes</taxon>
        <taxon>Mucorales</taxon>
        <taxon>Mucorineae</taxon>
        <taxon>Rhizopodaceae</taxon>
        <taxon>Rhizopus</taxon>
    </lineage>
</organism>
<feature type="compositionally biased region" description="Polar residues" evidence="1">
    <location>
        <begin position="36"/>
        <end position="51"/>
    </location>
</feature>
<comment type="caution">
    <text evidence="2">The sequence shown here is derived from an EMBL/GenBank/DDBJ whole genome shotgun (WGS) entry which is preliminary data.</text>
</comment>
<accession>A0A9P6XNC1</accession>
<sequence length="91" mass="9157">MKASITSRSACSPSTPPYSRSAITPLAKATPRPTRSGASITQYASTSASQYGRSGCSSAGSGSRPSSSATTRLAGSTHGLSRRRLIAAPPA</sequence>
<proteinExistence type="predicted"/>
<reference evidence="2 3" key="1">
    <citation type="journal article" date="2020" name="Microb. Genom.">
        <title>Genetic diversity of clinical and environmental Mucorales isolates obtained from an investigation of mucormycosis cases among solid organ transplant recipients.</title>
        <authorList>
            <person name="Nguyen M.H."/>
            <person name="Kaul D."/>
            <person name="Muto C."/>
            <person name="Cheng S.J."/>
            <person name="Richter R.A."/>
            <person name="Bruno V.M."/>
            <person name="Liu G."/>
            <person name="Beyhan S."/>
            <person name="Sundermann A.J."/>
            <person name="Mounaud S."/>
            <person name="Pasculle A.W."/>
            <person name="Nierman W.C."/>
            <person name="Driscoll E."/>
            <person name="Cumbie R."/>
            <person name="Clancy C.J."/>
            <person name="Dupont C.L."/>
        </authorList>
    </citation>
    <scope>NUCLEOTIDE SEQUENCE [LARGE SCALE GENOMIC DNA]</scope>
    <source>
        <strain evidence="2 3">GL24</strain>
    </source>
</reference>
<dbReference type="AlphaFoldDB" id="A0A9P6XNC1"/>
<gene>
    <name evidence="2" type="ORF">G6F50_018048</name>
</gene>
<feature type="compositionally biased region" description="Polar residues" evidence="1">
    <location>
        <begin position="1"/>
        <end position="22"/>
    </location>
</feature>
<evidence type="ECO:0000313" key="2">
    <source>
        <dbReference type="EMBL" id="KAG1529366.1"/>
    </source>
</evidence>
<name>A0A9P6XNC1_9FUNG</name>
<keyword evidence="3" id="KW-1185">Reference proteome</keyword>
<protein>
    <submittedName>
        <fullName evidence="2">Uncharacterized protein</fullName>
    </submittedName>
</protein>